<gene>
    <name evidence="1" type="ORF">M378DRAFT_90778</name>
</gene>
<evidence type="ECO:0000313" key="1">
    <source>
        <dbReference type="EMBL" id="KIL55533.1"/>
    </source>
</evidence>
<dbReference type="Proteomes" id="UP000054549">
    <property type="component" value="Unassembled WGS sequence"/>
</dbReference>
<feature type="non-terminal residue" evidence="1">
    <location>
        <position position="1"/>
    </location>
</feature>
<dbReference type="STRING" id="946122.A0A0C2WHG2"/>
<accession>A0A0C2WHG2</accession>
<evidence type="ECO:0000313" key="2">
    <source>
        <dbReference type="Proteomes" id="UP000054549"/>
    </source>
</evidence>
<dbReference type="AlphaFoldDB" id="A0A0C2WHG2"/>
<protein>
    <submittedName>
        <fullName evidence="1">Uncharacterized protein</fullName>
    </submittedName>
</protein>
<dbReference type="HOGENOM" id="CLU_176404_0_0_1"/>
<dbReference type="InParanoid" id="A0A0C2WHG2"/>
<reference evidence="1 2" key="1">
    <citation type="submission" date="2014-04" db="EMBL/GenBank/DDBJ databases">
        <title>Evolutionary Origins and Diversification of the Mycorrhizal Mutualists.</title>
        <authorList>
            <consortium name="DOE Joint Genome Institute"/>
            <consortium name="Mycorrhizal Genomics Consortium"/>
            <person name="Kohler A."/>
            <person name="Kuo A."/>
            <person name="Nagy L.G."/>
            <person name="Floudas D."/>
            <person name="Copeland A."/>
            <person name="Barry K.W."/>
            <person name="Cichocki N."/>
            <person name="Veneault-Fourrey C."/>
            <person name="LaButti K."/>
            <person name="Lindquist E.A."/>
            <person name="Lipzen A."/>
            <person name="Lundell T."/>
            <person name="Morin E."/>
            <person name="Murat C."/>
            <person name="Riley R."/>
            <person name="Ohm R."/>
            <person name="Sun H."/>
            <person name="Tunlid A."/>
            <person name="Henrissat B."/>
            <person name="Grigoriev I.V."/>
            <person name="Hibbett D.S."/>
            <person name="Martin F."/>
        </authorList>
    </citation>
    <scope>NUCLEOTIDE SEQUENCE [LARGE SCALE GENOMIC DNA]</scope>
    <source>
        <strain evidence="1 2">Koide BX008</strain>
    </source>
</reference>
<keyword evidence="2" id="KW-1185">Reference proteome</keyword>
<name>A0A0C2WHG2_AMAMK</name>
<dbReference type="OrthoDB" id="294251at2759"/>
<sequence length="52" mass="6208">IYVPLETLPTRMWEADRILQLEAECRNILLHADLVHRRNTHVEHLKQFTSIS</sequence>
<organism evidence="1 2">
    <name type="scientific">Amanita muscaria (strain Koide BX008)</name>
    <dbReference type="NCBI Taxonomy" id="946122"/>
    <lineage>
        <taxon>Eukaryota</taxon>
        <taxon>Fungi</taxon>
        <taxon>Dikarya</taxon>
        <taxon>Basidiomycota</taxon>
        <taxon>Agaricomycotina</taxon>
        <taxon>Agaricomycetes</taxon>
        <taxon>Agaricomycetidae</taxon>
        <taxon>Agaricales</taxon>
        <taxon>Pluteineae</taxon>
        <taxon>Amanitaceae</taxon>
        <taxon>Amanita</taxon>
    </lineage>
</organism>
<dbReference type="EMBL" id="KN818504">
    <property type="protein sequence ID" value="KIL55533.1"/>
    <property type="molecule type" value="Genomic_DNA"/>
</dbReference>
<proteinExistence type="predicted"/>